<protein>
    <recommendedName>
        <fullName evidence="4">ABC transporter domain-containing protein</fullName>
    </recommendedName>
</protein>
<dbReference type="Proteomes" id="UP000014500">
    <property type="component" value="Unassembled WGS sequence"/>
</dbReference>
<dbReference type="SUPFAM" id="SSF52540">
    <property type="entry name" value="P-loop containing nucleoside triphosphate hydrolases"/>
    <property type="match status" value="2"/>
</dbReference>
<feature type="transmembrane region" description="Helical" evidence="3">
    <location>
        <begin position="337"/>
        <end position="358"/>
    </location>
</feature>
<dbReference type="PhylomeDB" id="T1JB96"/>
<evidence type="ECO:0000256" key="3">
    <source>
        <dbReference type="SAM" id="Phobius"/>
    </source>
</evidence>
<dbReference type="HOGENOM" id="CLU_443670_0_0_1"/>
<sequence>MTVLPQHISAQPIIITFVIINILSSVVDKLPDHLYVAYKAILSLIEFHEFMQLEEFGENILTSQEDKNDYVISITSGRFSWSPAQPPILKDINLTIKQGQLVVITGPSGSGKSCLLATLLGETDKIRGRLSVQGRLAFVPSEPWVFNGSIKDNILFGHLPNDFLYESVIKSCQLQSLLKTTSLGDLTFVGSLGEELTKQQKLQLSVARAAYSSADVYLIENFASSLNQSLVENIFNDVIGPAGILKDKVKYYYSVSNKFADVVVIMHKGFIACSGSYDETSDLIDEDGGESRNCVENSSIKPTISKSTPAKIQKWKYSKKLRDCIKFYMRSGGAWNWSLWFVLIAIAIVLFIVSHFALQSWLDVTGFHIMKTEYNFAILLYILTSLFCCNVSFKAYVSCQHDKLDLLLRGITCEILPGEKIGVVGTLMETNAMIEALFCLIDPIAGNAFIDGVDINTIGLHQLRSEIGIISMDSSVLFPGSVRTNLDPFFEYSDEKVWKALQESQLSSLVHQLPLGLHDQIHEDDLMSNSKWYSALSLSRARLRNNRLVILDQASAPLERTVVENAWKCFHDCTLITLTTHLEDVLNCDRVIILDGGVIRCFQNPQEIVNQPASHL</sequence>
<keyword evidence="6" id="KW-1185">Reference proteome</keyword>
<feature type="domain" description="ABC transporter" evidence="4">
    <location>
        <begin position="72"/>
        <end position="293"/>
    </location>
</feature>
<keyword evidence="3" id="KW-1133">Transmembrane helix</keyword>
<keyword evidence="1" id="KW-0547">Nucleotide-binding</keyword>
<dbReference type="Gene3D" id="3.40.50.300">
    <property type="entry name" value="P-loop containing nucleotide triphosphate hydrolases"/>
    <property type="match status" value="2"/>
</dbReference>
<dbReference type="Pfam" id="PF00005">
    <property type="entry name" value="ABC_tran"/>
    <property type="match status" value="1"/>
</dbReference>
<dbReference type="AlphaFoldDB" id="T1JB96"/>
<evidence type="ECO:0000256" key="1">
    <source>
        <dbReference type="ARBA" id="ARBA00022741"/>
    </source>
</evidence>
<dbReference type="EnsemblMetazoa" id="SMAR011035-RA">
    <property type="protein sequence ID" value="SMAR011035-PA"/>
    <property type="gene ID" value="SMAR011035"/>
</dbReference>
<dbReference type="InterPro" id="IPR050173">
    <property type="entry name" value="ABC_transporter_C-like"/>
</dbReference>
<dbReference type="GO" id="GO:0005524">
    <property type="term" value="F:ATP binding"/>
    <property type="evidence" value="ECO:0007669"/>
    <property type="project" value="UniProtKB-KW"/>
</dbReference>
<dbReference type="PANTHER" id="PTHR24223">
    <property type="entry name" value="ATP-BINDING CASSETTE SUB-FAMILY C"/>
    <property type="match status" value="1"/>
</dbReference>
<dbReference type="GO" id="GO:0016020">
    <property type="term" value="C:membrane"/>
    <property type="evidence" value="ECO:0007669"/>
    <property type="project" value="TreeGrafter"/>
</dbReference>
<reference evidence="5" key="2">
    <citation type="submission" date="2015-02" db="UniProtKB">
        <authorList>
            <consortium name="EnsemblMetazoa"/>
        </authorList>
    </citation>
    <scope>IDENTIFICATION</scope>
</reference>
<dbReference type="PANTHER" id="PTHR24223:SF415">
    <property type="entry name" value="FI20190P1"/>
    <property type="match status" value="1"/>
</dbReference>
<dbReference type="PROSITE" id="PS50893">
    <property type="entry name" value="ABC_TRANSPORTER_2"/>
    <property type="match status" value="2"/>
</dbReference>
<evidence type="ECO:0000313" key="5">
    <source>
        <dbReference type="EnsemblMetazoa" id="SMAR011035-PA"/>
    </source>
</evidence>
<keyword evidence="3" id="KW-0812">Transmembrane</keyword>
<accession>T1JB96</accession>
<dbReference type="GO" id="GO:0042626">
    <property type="term" value="F:ATPase-coupled transmembrane transporter activity"/>
    <property type="evidence" value="ECO:0007669"/>
    <property type="project" value="TreeGrafter"/>
</dbReference>
<organism evidence="5 6">
    <name type="scientific">Strigamia maritima</name>
    <name type="common">European centipede</name>
    <name type="synonym">Geophilus maritimus</name>
    <dbReference type="NCBI Taxonomy" id="126957"/>
    <lineage>
        <taxon>Eukaryota</taxon>
        <taxon>Metazoa</taxon>
        <taxon>Ecdysozoa</taxon>
        <taxon>Arthropoda</taxon>
        <taxon>Myriapoda</taxon>
        <taxon>Chilopoda</taxon>
        <taxon>Pleurostigmophora</taxon>
        <taxon>Geophilomorpha</taxon>
        <taxon>Linotaeniidae</taxon>
        <taxon>Strigamia</taxon>
    </lineage>
</organism>
<dbReference type="InterPro" id="IPR027417">
    <property type="entry name" value="P-loop_NTPase"/>
</dbReference>
<dbReference type="OMA" id="LMETNAM"/>
<dbReference type="InterPro" id="IPR003439">
    <property type="entry name" value="ABC_transporter-like_ATP-bd"/>
</dbReference>
<keyword evidence="3" id="KW-0472">Membrane</keyword>
<feature type="transmembrane region" description="Helical" evidence="3">
    <location>
        <begin position="378"/>
        <end position="397"/>
    </location>
</feature>
<evidence type="ECO:0000256" key="2">
    <source>
        <dbReference type="ARBA" id="ARBA00022840"/>
    </source>
</evidence>
<dbReference type="eggNOG" id="KOG0054">
    <property type="taxonomic scope" value="Eukaryota"/>
</dbReference>
<evidence type="ECO:0000313" key="6">
    <source>
        <dbReference type="Proteomes" id="UP000014500"/>
    </source>
</evidence>
<reference evidence="6" key="1">
    <citation type="submission" date="2011-05" db="EMBL/GenBank/DDBJ databases">
        <authorList>
            <person name="Richards S.R."/>
            <person name="Qu J."/>
            <person name="Jiang H."/>
            <person name="Jhangiani S.N."/>
            <person name="Agravi P."/>
            <person name="Goodspeed R."/>
            <person name="Gross S."/>
            <person name="Mandapat C."/>
            <person name="Jackson L."/>
            <person name="Mathew T."/>
            <person name="Pu L."/>
            <person name="Thornton R."/>
            <person name="Saada N."/>
            <person name="Wilczek-Boney K.B."/>
            <person name="Lee S."/>
            <person name="Kovar C."/>
            <person name="Wu Y."/>
            <person name="Scherer S.E."/>
            <person name="Worley K.C."/>
            <person name="Muzny D.M."/>
            <person name="Gibbs R."/>
        </authorList>
    </citation>
    <scope>NUCLEOTIDE SEQUENCE</scope>
    <source>
        <strain evidence="6">Brora</strain>
    </source>
</reference>
<dbReference type="GO" id="GO:0016887">
    <property type="term" value="F:ATP hydrolysis activity"/>
    <property type="evidence" value="ECO:0007669"/>
    <property type="project" value="InterPro"/>
</dbReference>
<name>T1JB96_STRMM</name>
<dbReference type="EMBL" id="JH432010">
    <property type="status" value="NOT_ANNOTATED_CDS"/>
    <property type="molecule type" value="Genomic_DNA"/>
</dbReference>
<evidence type="ECO:0000259" key="4">
    <source>
        <dbReference type="PROSITE" id="PS50893"/>
    </source>
</evidence>
<proteinExistence type="predicted"/>
<keyword evidence="2" id="KW-0067">ATP-binding</keyword>
<dbReference type="STRING" id="126957.T1JB96"/>
<feature type="domain" description="ABC transporter" evidence="4">
    <location>
        <begin position="386"/>
        <end position="616"/>
    </location>
</feature>